<dbReference type="Gene3D" id="3.90.220.20">
    <property type="entry name" value="DNA methylase specificity domains"/>
    <property type="match status" value="2"/>
</dbReference>
<sequence>MTEIKKENKSMSNVPNLRFPEFKGEWEVKKLGEVATNKSVKYNPINATSSIRCIELEHLASQTGELLGYIDGSKSGSIKNVFNEGDVLFGKLRPYLKKHLQAPFDGVCSSEIWVLKGTNISNDFLYRIIQTNSFIDLANQSSGSKMPRADWNVVENGLFSIPSLLEQQKIASFLSLIDERISTQSKIILRLESLIQNLRDKIFKQNLRFKTNKELDFPNWENKSLGEICEKKSSSISANKIEDNFGEYIIYGASGVLKKVDFYEEKSDYISIVKDGSGVGRLFYCKGKSSVLGTMDIIKPLANTNTYFLFYLLSNIDFTKFVTGSTIPHIYFKDYKNENFGIPSIEEQTKIAVFLSQIDDKIEIEKQLLIQYENQKNYLLQNLFI</sequence>
<evidence type="ECO:0000256" key="3">
    <source>
        <dbReference type="ARBA" id="ARBA00023125"/>
    </source>
</evidence>
<dbReference type="EMBL" id="JBCFQK010000005">
    <property type="protein sequence ID" value="MFA9193861.1"/>
    <property type="molecule type" value="Genomic_DNA"/>
</dbReference>
<gene>
    <name evidence="5" type="ORF">AAGV33_05540</name>
</gene>
<proteinExistence type="inferred from homology"/>
<dbReference type="Gene3D" id="1.10.287.1120">
    <property type="entry name" value="Bipartite methylase S protein"/>
    <property type="match status" value="1"/>
</dbReference>
<reference evidence="5 6" key="1">
    <citation type="submission" date="2024-04" db="EMBL/GenBank/DDBJ databases">
        <title>New Clade of Flavobacterium.</title>
        <authorList>
            <person name="Matos L."/>
            <person name="Proenca D.N."/>
            <person name="Fransisco R.M."/>
            <person name="Chung A.P."/>
            <person name="Maccario L."/>
            <person name="Sorensen S.J."/>
            <person name="Morais P.V."/>
        </authorList>
    </citation>
    <scope>NUCLEOTIDE SEQUENCE [LARGE SCALE GENOMIC DNA]</scope>
    <source>
        <strain evidence="5 6">FBOR7N2.3</strain>
    </source>
</reference>
<feature type="domain" description="Type I restriction modification DNA specificity" evidence="4">
    <location>
        <begin position="219"/>
        <end position="371"/>
    </location>
</feature>
<keyword evidence="5" id="KW-0255">Endonuclease</keyword>
<keyword evidence="3" id="KW-0238">DNA-binding</keyword>
<keyword evidence="6" id="KW-1185">Reference proteome</keyword>
<dbReference type="PANTHER" id="PTHR30408:SF12">
    <property type="entry name" value="TYPE I RESTRICTION ENZYME MJAVIII SPECIFICITY SUBUNIT"/>
    <property type="match status" value="1"/>
</dbReference>
<dbReference type="Proteomes" id="UP001574170">
    <property type="component" value="Unassembled WGS sequence"/>
</dbReference>
<dbReference type="InterPro" id="IPR000055">
    <property type="entry name" value="Restrct_endonuc_typeI_TRD"/>
</dbReference>
<dbReference type="Pfam" id="PF01420">
    <property type="entry name" value="Methylase_S"/>
    <property type="match status" value="2"/>
</dbReference>
<feature type="domain" description="Type I restriction modification DNA specificity" evidence="4">
    <location>
        <begin position="25"/>
        <end position="192"/>
    </location>
</feature>
<comment type="similarity">
    <text evidence="1">Belongs to the type-I restriction system S methylase family.</text>
</comment>
<keyword evidence="5" id="KW-0378">Hydrolase</keyword>
<dbReference type="GO" id="GO:0004519">
    <property type="term" value="F:endonuclease activity"/>
    <property type="evidence" value="ECO:0007669"/>
    <property type="project" value="UniProtKB-KW"/>
</dbReference>
<organism evidence="5 6">
    <name type="scientific">Flavobacterium magnesitis</name>
    <dbReference type="NCBI Taxonomy" id="3138077"/>
    <lineage>
        <taxon>Bacteria</taxon>
        <taxon>Pseudomonadati</taxon>
        <taxon>Bacteroidota</taxon>
        <taxon>Flavobacteriia</taxon>
        <taxon>Flavobacteriales</taxon>
        <taxon>Flavobacteriaceae</taxon>
        <taxon>Flavobacterium</taxon>
    </lineage>
</organism>
<dbReference type="EC" id="3.1.21.-" evidence="5"/>
<keyword evidence="2" id="KW-0680">Restriction system</keyword>
<evidence type="ECO:0000256" key="1">
    <source>
        <dbReference type="ARBA" id="ARBA00010923"/>
    </source>
</evidence>
<evidence type="ECO:0000313" key="6">
    <source>
        <dbReference type="Proteomes" id="UP001574170"/>
    </source>
</evidence>
<dbReference type="InterPro" id="IPR044946">
    <property type="entry name" value="Restrct_endonuc_typeI_TRD_sf"/>
</dbReference>
<dbReference type="SUPFAM" id="SSF116734">
    <property type="entry name" value="DNA methylase specificity domain"/>
    <property type="match status" value="2"/>
</dbReference>
<evidence type="ECO:0000259" key="4">
    <source>
        <dbReference type="Pfam" id="PF01420"/>
    </source>
</evidence>
<name>A0ABV4TLN9_9FLAO</name>
<dbReference type="RefSeq" id="WP_373390960.1">
    <property type="nucleotide sequence ID" value="NZ_JBCFQK010000005.1"/>
</dbReference>
<dbReference type="CDD" id="cd17266">
    <property type="entry name" value="RMtype1_S_Sau1132ORF3780P-TRD2-CR2_like"/>
    <property type="match status" value="1"/>
</dbReference>
<dbReference type="PANTHER" id="PTHR30408">
    <property type="entry name" value="TYPE-1 RESTRICTION ENZYME ECOKI SPECIFICITY PROTEIN"/>
    <property type="match status" value="1"/>
</dbReference>
<comment type="caution">
    <text evidence="5">The sequence shown here is derived from an EMBL/GenBank/DDBJ whole genome shotgun (WGS) entry which is preliminary data.</text>
</comment>
<accession>A0ABV4TLN9</accession>
<dbReference type="GO" id="GO:0016787">
    <property type="term" value="F:hydrolase activity"/>
    <property type="evidence" value="ECO:0007669"/>
    <property type="project" value="UniProtKB-KW"/>
</dbReference>
<evidence type="ECO:0000313" key="5">
    <source>
        <dbReference type="EMBL" id="MFA9193861.1"/>
    </source>
</evidence>
<evidence type="ECO:0000256" key="2">
    <source>
        <dbReference type="ARBA" id="ARBA00022747"/>
    </source>
</evidence>
<protein>
    <submittedName>
        <fullName evidence="5">Restriction endonuclease subunit S</fullName>
        <ecNumber evidence="5">3.1.21.-</ecNumber>
    </submittedName>
</protein>
<keyword evidence="5" id="KW-0540">Nuclease</keyword>
<dbReference type="InterPro" id="IPR052021">
    <property type="entry name" value="Type-I_RS_S_subunit"/>
</dbReference>